<evidence type="ECO:0000259" key="1">
    <source>
        <dbReference type="PROSITE" id="PS51186"/>
    </source>
</evidence>
<dbReference type="GO" id="GO:0005737">
    <property type="term" value="C:cytoplasm"/>
    <property type="evidence" value="ECO:0007669"/>
    <property type="project" value="TreeGrafter"/>
</dbReference>
<dbReference type="InterPro" id="IPR016181">
    <property type="entry name" value="Acyl_CoA_acyltransferase"/>
</dbReference>
<evidence type="ECO:0000313" key="3">
    <source>
        <dbReference type="Proteomes" id="UP000526125"/>
    </source>
</evidence>
<name>A0A7Y6C3B0_9BACL</name>
<dbReference type="PANTHER" id="PTHR43792:SF9">
    <property type="entry name" value="RIBOSOMAL-PROTEIN-ALANINE ACETYLTRANSFERASE"/>
    <property type="match status" value="1"/>
</dbReference>
<dbReference type="Gene3D" id="3.40.630.30">
    <property type="match status" value="1"/>
</dbReference>
<dbReference type="Pfam" id="PF13302">
    <property type="entry name" value="Acetyltransf_3"/>
    <property type="match status" value="1"/>
</dbReference>
<dbReference type="InterPro" id="IPR000182">
    <property type="entry name" value="GNAT_dom"/>
</dbReference>
<proteinExistence type="predicted"/>
<dbReference type="PANTHER" id="PTHR43792">
    <property type="entry name" value="GNAT FAMILY, PUTATIVE (AFU_ORTHOLOGUE AFUA_3G00765)-RELATED-RELATED"/>
    <property type="match status" value="1"/>
</dbReference>
<dbReference type="EMBL" id="JABMCB010000206">
    <property type="protein sequence ID" value="NUU79842.1"/>
    <property type="molecule type" value="Genomic_DNA"/>
</dbReference>
<gene>
    <name evidence="2" type="ORF">HP552_32145</name>
</gene>
<dbReference type="Proteomes" id="UP000526125">
    <property type="component" value="Unassembled WGS sequence"/>
</dbReference>
<dbReference type="SUPFAM" id="SSF55729">
    <property type="entry name" value="Acyl-CoA N-acyltransferases (Nat)"/>
    <property type="match status" value="1"/>
</dbReference>
<feature type="domain" description="N-acetyltransferase" evidence="1">
    <location>
        <begin position="12"/>
        <end position="165"/>
    </location>
</feature>
<keyword evidence="3" id="KW-1185">Reference proteome</keyword>
<accession>A0A7Y6C3B0</accession>
<dbReference type="AlphaFoldDB" id="A0A7Y6C3B0"/>
<dbReference type="PROSITE" id="PS51186">
    <property type="entry name" value="GNAT"/>
    <property type="match status" value="1"/>
</dbReference>
<dbReference type="RefSeq" id="WP_175399404.1">
    <property type="nucleotide sequence ID" value="NZ_JABMCB010000206.1"/>
</dbReference>
<keyword evidence="2" id="KW-0808">Transferase</keyword>
<organism evidence="2 3">
    <name type="scientific">Paenibacillus xylanilyticus</name>
    <dbReference type="NCBI Taxonomy" id="248903"/>
    <lineage>
        <taxon>Bacteria</taxon>
        <taxon>Bacillati</taxon>
        <taxon>Bacillota</taxon>
        <taxon>Bacilli</taxon>
        <taxon>Bacillales</taxon>
        <taxon>Paenibacillaceae</taxon>
        <taxon>Paenibacillus</taxon>
    </lineage>
</organism>
<reference evidence="2 3" key="1">
    <citation type="submission" date="2020-05" db="EMBL/GenBank/DDBJ databases">
        <title>Genome Sequencing of Type Strains.</title>
        <authorList>
            <person name="Lemaire J.F."/>
            <person name="Inderbitzin P."/>
            <person name="Gregorio O.A."/>
            <person name="Collins S.B."/>
            <person name="Wespe N."/>
            <person name="Knight-Connoni V."/>
        </authorList>
    </citation>
    <scope>NUCLEOTIDE SEQUENCE [LARGE SCALE GENOMIC DNA]</scope>
    <source>
        <strain evidence="2 3">LMG 21957</strain>
    </source>
</reference>
<protein>
    <submittedName>
        <fullName evidence="2">GNAT family N-acetyltransferase</fullName>
    </submittedName>
</protein>
<comment type="caution">
    <text evidence="2">The sequence shown here is derived from an EMBL/GenBank/DDBJ whole genome shotgun (WGS) entry which is preliminary data.</text>
</comment>
<dbReference type="CDD" id="cd04301">
    <property type="entry name" value="NAT_SF"/>
    <property type="match status" value="1"/>
</dbReference>
<dbReference type="GO" id="GO:0008999">
    <property type="term" value="F:protein-N-terminal-alanine acetyltransferase activity"/>
    <property type="evidence" value="ECO:0007669"/>
    <property type="project" value="TreeGrafter"/>
</dbReference>
<sequence>MIHFPKIETERLVLRELNLADSEAVLIHFANPEVTRFMDIEPCRSIKEAEEIIQFHMDDSGCRYGLFDKTNGGLIGTAGFHCWAPESPSSAEIGFDLSPSYWGQGLMQEALNEVIKLGWHVMNLEYIEATVEPENVRSQHLLHKLHFLKSVELKDNLFYYTLKKEDFICD</sequence>
<evidence type="ECO:0000313" key="2">
    <source>
        <dbReference type="EMBL" id="NUU79842.1"/>
    </source>
</evidence>
<dbReference type="InterPro" id="IPR051531">
    <property type="entry name" value="N-acetyltransferase"/>
</dbReference>